<protein>
    <submittedName>
        <fullName evidence="1">Uncharacterized protein</fullName>
    </submittedName>
</protein>
<reference evidence="1 2" key="1">
    <citation type="journal article" date="2019" name="ACS Chem. Biol.">
        <title>Identification and Mobilization of a Cryptic Antibiotic Biosynthesis Gene Locus from a Human-Pathogenic Nocardia Isolate.</title>
        <authorList>
            <person name="Herisse M."/>
            <person name="Ishida K."/>
            <person name="Porter J.L."/>
            <person name="Howden B."/>
            <person name="Hertweck C."/>
            <person name="Stinear T.P."/>
            <person name="Pidot S.J."/>
        </authorList>
    </citation>
    <scope>NUCLEOTIDE SEQUENCE [LARGE SCALE GENOMIC DNA]</scope>
    <source>
        <strain evidence="1 2">AUSMDU00012717</strain>
    </source>
</reference>
<dbReference type="AlphaFoldDB" id="A0A6G9Y465"/>
<proteinExistence type="predicted"/>
<name>A0A6G9Y465_9NOCA</name>
<gene>
    <name evidence="1" type="ORF">F5544_00375</name>
</gene>
<dbReference type="KEGG" id="nah:F5544_00375"/>
<evidence type="ECO:0000313" key="1">
    <source>
        <dbReference type="EMBL" id="QIS08008.1"/>
    </source>
</evidence>
<accession>A0A6G9Y465</accession>
<keyword evidence="2" id="KW-1185">Reference proteome</keyword>
<dbReference type="RefSeq" id="WP_167471325.1">
    <property type="nucleotide sequence ID" value="NZ_CP046172.1"/>
</dbReference>
<sequence>MTRRTVRALAELLIELGMVTEEKAAAVLAEIAKWRAEHLDEELDEKNVIGWIPEFGIAISIHSEDVDDVADYYRSKLEDDVVDCTGGAVVVSDVALVRIENDYEYLHFRRNGESMWWYVDHESDDYVDLASVSEQFNDLDPGGNDPRMFHQIRRRDSRFGDDVYLLASPEQAAALGNAFGLDFYGVPDEPPSDGNLIVAEPDSLEWYMAMDRRVMTEPAKIFLDRWLSDMVPALVDWRIRFLPSDFPFDFGIDSLHTLETLVFDRFPSWSGSKSTVVDPFVTGAVRYLGETLIRNAPCHWAYQDIGDTSSDYSMYNRVPMIRSNTPRAFQHTMVPLISLSCIAHREFGILAETVQEIRAATLRYESARRTLS</sequence>
<dbReference type="Proteomes" id="UP000503540">
    <property type="component" value="Chromosome"/>
</dbReference>
<dbReference type="EMBL" id="CP046172">
    <property type="protein sequence ID" value="QIS08008.1"/>
    <property type="molecule type" value="Genomic_DNA"/>
</dbReference>
<organism evidence="1 2">
    <name type="scientific">Nocardia arthritidis</name>
    <dbReference type="NCBI Taxonomy" id="228602"/>
    <lineage>
        <taxon>Bacteria</taxon>
        <taxon>Bacillati</taxon>
        <taxon>Actinomycetota</taxon>
        <taxon>Actinomycetes</taxon>
        <taxon>Mycobacteriales</taxon>
        <taxon>Nocardiaceae</taxon>
        <taxon>Nocardia</taxon>
    </lineage>
</organism>
<evidence type="ECO:0000313" key="2">
    <source>
        <dbReference type="Proteomes" id="UP000503540"/>
    </source>
</evidence>